<evidence type="ECO:0000313" key="10">
    <source>
        <dbReference type="EMBL" id="TQB74552.1"/>
    </source>
</evidence>
<evidence type="ECO:0000256" key="1">
    <source>
        <dbReference type="ARBA" id="ARBA00004477"/>
    </source>
</evidence>
<dbReference type="GO" id="GO:0034389">
    <property type="term" value="P:lipid droplet organization"/>
    <property type="evidence" value="ECO:0007669"/>
    <property type="project" value="TreeGrafter"/>
</dbReference>
<feature type="transmembrane region" description="Helical" evidence="9">
    <location>
        <begin position="39"/>
        <end position="57"/>
    </location>
</feature>
<dbReference type="GO" id="GO:0019915">
    <property type="term" value="P:lipid storage"/>
    <property type="evidence" value="ECO:0007669"/>
    <property type="project" value="InterPro"/>
</dbReference>
<dbReference type="Proteomes" id="UP000319663">
    <property type="component" value="Unassembled WGS sequence"/>
</dbReference>
<dbReference type="STRING" id="5098.A0A507R1M8"/>
<reference evidence="10 11" key="1">
    <citation type="submission" date="2019-06" db="EMBL/GenBank/DDBJ databases">
        <title>Wine fermentation using esterase from Monascus purpureus.</title>
        <authorList>
            <person name="Geng C."/>
            <person name="Zhang Y."/>
        </authorList>
    </citation>
    <scope>NUCLEOTIDE SEQUENCE [LARGE SCALE GENOMIC DNA]</scope>
    <source>
        <strain evidence="10">HQ1</strain>
    </source>
</reference>
<comment type="subcellular location">
    <subcellularLocation>
        <location evidence="1">Endoplasmic reticulum membrane</location>
        <topology evidence="1">Multi-pass membrane protein</topology>
    </subcellularLocation>
</comment>
<evidence type="ECO:0000256" key="2">
    <source>
        <dbReference type="ARBA" id="ARBA00022692"/>
    </source>
</evidence>
<feature type="transmembrane region" description="Helical" evidence="9">
    <location>
        <begin position="144"/>
        <end position="162"/>
    </location>
</feature>
<keyword evidence="5 9" id="KW-1133">Transmembrane helix</keyword>
<dbReference type="InterPro" id="IPR019388">
    <property type="entry name" value="FIT"/>
</dbReference>
<feature type="region of interest" description="Disordered" evidence="8">
    <location>
        <begin position="1"/>
        <end position="29"/>
    </location>
</feature>
<keyword evidence="3" id="KW-0378">Hydrolase</keyword>
<dbReference type="EMBL" id="VIFY01000030">
    <property type="protein sequence ID" value="TQB74552.1"/>
    <property type="molecule type" value="Genomic_DNA"/>
</dbReference>
<keyword evidence="6" id="KW-0443">Lipid metabolism</keyword>
<keyword evidence="2 9" id="KW-0812">Transmembrane</keyword>
<evidence type="ECO:0000256" key="8">
    <source>
        <dbReference type="SAM" id="MobiDB-lite"/>
    </source>
</evidence>
<evidence type="ECO:0000313" key="11">
    <source>
        <dbReference type="Proteomes" id="UP000319663"/>
    </source>
</evidence>
<organism evidence="10 11">
    <name type="scientific">Monascus purpureus</name>
    <name type="common">Red mold</name>
    <name type="synonym">Monascus anka</name>
    <dbReference type="NCBI Taxonomy" id="5098"/>
    <lineage>
        <taxon>Eukaryota</taxon>
        <taxon>Fungi</taxon>
        <taxon>Dikarya</taxon>
        <taxon>Ascomycota</taxon>
        <taxon>Pezizomycotina</taxon>
        <taxon>Eurotiomycetes</taxon>
        <taxon>Eurotiomycetidae</taxon>
        <taxon>Eurotiales</taxon>
        <taxon>Aspergillaceae</taxon>
        <taxon>Monascus</taxon>
    </lineage>
</organism>
<evidence type="ECO:0000256" key="9">
    <source>
        <dbReference type="SAM" id="Phobius"/>
    </source>
</evidence>
<dbReference type="Pfam" id="PF10261">
    <property type="entry name" value="FIT"/>
    <property type="match status" value="1"/>
</dbReference>
<proteinExistence type="predicted"/>
<evidence type="ECO:0000256" key="7">
    <source>
        <dbReference type="ARBA" id="ARBA00023136"/>
    </source>
</evidence>
<feature type="transmembrane region" description="Helical" evidence="9">
    <location>
        <begin position="106"/>
        <end position="124"/>
    </location>
</feature>
<dbReference type="GO" id="GO:0008654">
    <property type="term" value="P:phospholipid biosynthetic process"/>
    <property type="evidence" value="ECO:0007669"/>
    <property type="project" value="TreeGrafter"/>
</dbReference>
<evidence type="ECO:0008006" key="12">
    <source>
        <dbReference type="Google" id="ProtNLM"/>
    </source>
</evidence>
<keyword evidence="4" id="KW-0256">Endoplasmic reticulum</keyword>
<evidence type="ECO:0000256" key="3">
    <source>
        <dbReference type="ARBA" id="ARBA00022801"/>
    </source>
</evidence>
<protein>
    <recommendedName>
        <fullName evidence="12">Inositol phospholipid biosynthesis protein Scs3</fullName>
    </recommendedName>
</protein>
<keyword evidence="7 9" id="KW-0472">Membrane</keyword>
<name>A0A507R1M8_MONPU</name>
<accession>A0A507R1M8</accession>
<evidence type="ECO:0000256" key="4">
    <source>
        <dbReference type="ARBA" id="ARBA00022824"/>
    </source>
</evidence>
<dbReference type="PANTHER" id="PTHR23129:SF0">
    <property type="entry name" value="ACYL-COENZYME A DIPHOSPHATASE FITM2"/>
    <property type="match status" value="1"/>
</dbReference>
<comment type="caution">
    <text evidence="10">The sequence shown here is derived from an EMBL/GenBank/DDBJ whole genome shotgun (WGS) entry which is preliminary data.</text>
</comment>
<dbReference type="GO" id="GO:0010945">
    <property type="term" value="F:coenzyme A diphosphatase activity"/>
    <property type="evidence" value="ECO:0007669"/>
    <property type="project" value="InterPro"/>
</dbReference>
<feature type="region of interest" description="Disordered" evidence="8">
    <location>
        <begin position="251"/>
        <end position="270"/>
    </location>
</feature>
<sequence length="287" mass="31958">MDSPSSRQRRESPSSLSTPTPATTVTTTITRPPIQLPPAVLLIYPVTLFVGLLFSVISPTARPPRHHIDPLAPTIAADLNLDPPAHPINYFARKNNIFNQYFVKLGWAWTTFAFFILLVSQPAFRLRQQSANNQRRLRRIFQALIRYALATLVWYLTTQWFFGPPIIDRGFIFTGGKCESRLSASLSGEHHHHHFGTFFTAASCKAAGGDWRGGYDVSGHVFLLVLAMVFLGFEAVGVSLGDASLGELNRKEKEDGDAITQSSDQTKREDPFEESILRVWALSGPAF</sequence>
<dbReference type="GO" id="GO:0005789">
    <property type="term" value="C:endoplasmic reticulum membrane"/>
    <property type="evidence" value="ECO:0007669"/>
    <property type="project" value="UniProtKB-SubCell"/>
</dbReference>
<evidence type="ECO:0000256" key="5">
    <source>
        <dbReference type="ARBA" id="ARBA00022989"/>
    </source>
</evidence>
<evidence type="ECO:0000256" key="6">
    <source>
        <dbReference type="ARBA" id="ARBA00023098"/>
    </source>
</evidence>
<gene>
    <name evidence="10" type="ORF">MPDQ_004658</name>
</gene>
<feature type="transmembrane region" description="Helical" evidence="9">
    <location>
        <begin position="221"/>
        <end position="241"/>
    </location>
</feature>
<dbReference type="PANTHER" id="PTHR23129">
    <property type="entry name" value="ACYL-COENZYME A DIPHOSPHATASE FITM2"/>
    <property type="match status" value="1"/>
</dbReference>
<dbReference type="AlphaFoldDB" id="A0A507R1M8"/>
<keyword evidence="11" id="KW-1185">Reference proteome</keyword>
<feature type="compositionally biased region" description="Low complexity" evidence="8">
    <location>
        <begin position="13"/>
        <end position="29"/>
    </location>
</feature>